<evidence type="ECO:0000256" key="3">
    <source>
        <dbReference type="ARBA" id="ARBA00023186"/>
    </source>
</evidence>
<dbReference type="InterPro" id="IPR027413">
    <property type="entry name" value="GROEL-like_equatorial_sf"/>
</dbReference>
<keyword evidence="5" id="KW-1185">Reference proteome</keyword>
<sequence length="173" mass="18769">MLCIEKCPNNRAVTIFVRGGNKLIIDEAKRAIHDALCVIRNLVKDDRIVYGGGAAETACSLAVSAEADKIPGLEQYAFRAFADALECIPIALAENSGLGAIDALTELKAMQIETKNSRLGIDCLGTGTNDMKEQKVIETLMSKKEQISLATQVVRMILKIDDVRVPEDEQGGY</sequence>
<keyword evidence="3 4" id="KW-0143">Chaperone</keyword>
<proteinExistence type="inferred from homology"/>
<dbReference type="PANTHER" id="PTHR11353">
    <property type="entry name" value="CHAPERONIN"/>
    <property type="match status" value="1"/>
</dbReference>
<dbReference type="AlphaFoldDB" id="A0A1I8AAL9"/>
<accession>A0A1I8AAL9</accession>
<dbReference type="WBParaSite" id="L893_g3954.t1">
    <property type="protein sequence ID" value="L893_g3954.t1"/>
    <property type="gene ID" value="L893_g3954"/>
</dbReference>
<dbReference type="Pfam" id="PF00118">
    <property type="entry name" value="Cpn60_TCP1"/>
    <property type="match status" value="1"/>
</dbReference>
<dbReference type="InterPro" id="IPR017998">
    <property type="entry name" value="Chaperone_TCP-1"/>
</dbReference>
<evidence type="ECO:0000313" key="6">
    <source>
        <dbReference type="WBParaSite" id="L893_g3954.t1"/>
    </source>
</evidence>
<dbReference type="GO" id="GO:0140662">
    <property type="term" value="F:ATP-dependent protein folding chaperone"/>
    <property type="evidence" value="ECO:0007669"/>
    <property type="project" value="InterPro"/>
</dbReference>
<dbReference type="Proteomes" id="UP000095287">
    <property type="component" value="Unplaced"/>
</dbReference>
<reference evidence="6" key="1">
    <citation type="submission" date="2016-11" db="UniProtKB">
        <authorList>
            <consortium name="WormBaseParasite"/>
        </authorList>
    </citation>
    <scope>IDENTIFICATION</scope>
</reference>
<keyword evidence="2 4" id="KW-0067">ATP-binding</keyword>
<dbReference type="SUPFAM" id="SSF48592">
    <property type="entry name" value="GroEL equatorial domain-like"/>
    <property type="match status" value="1"/>
</dbReference>
<evidence type="ECO:0000313" key="5">
    <source>
        <dbReference type="Proteomes" id="UP000095287"/>
    </source>
</evidence>
<evidence type="ECO:0000256" key="4">
    <source>
        <dbReference type="RuleBase" id="RU004187"/>
    </source>
</evidence>
<protein>
    <submittedName>
        <fullName evidence="6">Thermosome subunit</fullName>
    </submittedName>
</protein>
<comment type="similarity">
    <text evidence="4">Belongs to the TCP-1 chaperonin family.</text>
</comment>
<name>A0A1I8AAL9_9BILA</name>
<dbReference type="GO" id="GO:0005524">
    <property type="term" value="F:ATP binding"/>
    <property type="evidence" value="ECO:0007669"/>
    <property type="project" value="UniProtKB-KW"/>
</dbReference>
<dbReference type="PRINTS" id="PR00304">
    <property type="entry name" value="TCOMPLEXTCP1"/>
</dbReference>
<dbReference type="Gene3D" id="1.10.560.10">
    <property type="entry name" value="GroEL-like equatorial domain"/>
    <property type="match status" value="1"/>
</dbReference>
<organism evidence="5 6">
    <name type="scientific">Steinernema glaseri</name>
    <dbReference type="NCBI Taxonomy" id="37863"/>
    <lineage>
        <taxon>Eukaryota</taxon>
        <taxon>Metazoa</taxon>
        <taxon>Ecdysozoa</taxon>
        <taxon>Nematoda</taxon>
        <taxon>Chromadorea</taxon>
        <taxon>Rhabditida</taxon>
        <taxon>Tylenchina</taxon>
        <taxon>Panagrolaimomorpha</taxon>
        <taxon>Strongyloidoidea</taxon>
        <taxon>Steinernematidae</taxon>
        <taxon>Steinernema</taxon>
    </lineage>
</organism>
<dbReference type="InterPro" id="IPR002423">
    <property type="entry name" value="Cpn60/GroEL/TCP-1"/>
</dbReference>
<keyword evidence="1 4" id="KW-0547">Nucleotide-binding</keyword>
<dbReference type="FunFam" id="1.10.560.10:FF:000049">
    <property type="entry name" value="T-complex protein 1 subunitTheta, putative"/>
    <property type="match status" value="1"/>
</dbReference>
<evidence type="ECO:0000256" key="2">
    <source>
        <dbReference type="ARBA" id="ARBA00022840"/>
    </source>
</evidence>
<evidence type="ECO:0000256" key="1">
    <source>
        <dbReference type="ARBA" id="ARBA00022741"/>
    </source>
</evidence>